<dbReference type="InterPro" id="IPR001453">
    <property type="entry name" value="MoaB/Mog_dom"/>
</dbReference>
<keyword evidence="4" id="KW-0501">Molybdenum cofactor biosynthesis</keyword>
<dbReference type="InterPro" id="IPR036425">
    <property type="entry name" value="MoaB/Mog-like_dom_sf"/>
</dbReference>
<dbReference type="InterPro" id="IPR038987">
    <property type="entry name" value="MoeA-like"/>
</dbReference>
<dbReference type="SUPFAM" id="SSF53218">
    <property type="entry name" value="Molybdenum cofactor biosynthesis proteins"/>
    <property type="match status" value="1"/>
</dbReference>
<dbReference type="CDD" id="cd00887">
    <property type="entry name" value="MoeA"/>
    <property type="match status" value="1"/>
</dbReference>
<dbReference type="GO" id="GO:0005829">
    <property type="term" value="C:cytosol"/>
    <property type="evidence" value="ECO:0007669"/>
    <property type="project" value="TreeGrafter"/>
</dbReference>
<sequence>MSEISPLVEAQDLFLKAVPSHQMPAEQVAIEKAWQRTLHADLLAPEDAPPYHRAIVEGFLVNTAETGNASEESPISFKVVGSVAPGDAQCPSFGPGEAIEVQTGSILPDGNVSIVRMWEAKRDGDSVSISRPFPPRFFIEDQGCDIKKADTVISAGTVLTPQHIGTIASFGQGEVAVARQPRVTVFASGDEVIPYTAPFKPGMIRDCNSPMLEAAVSAAGGLPTLGGIMGDNFDNFVSAIKNTLEHADMIVISGGTAVGGRDFISDLISEVGELLVDGVPMRSGRPLIMGIANGKPIVAVAGHPPEALRGFQLFGAPAISKLMGQNNPLPEDEKQG</sequence>
<dbReference type="GO" id="GO:0061599">
    <property type="term" value="F:molybdopterin molybdotransferase activity"/>
    <property type="evidence" value="ECO:0007669"/>
    <property type="project" value="UniProtKB-UniRule"/>
</dbReference>
<comment type="catalytic activity">
    <reaction evidence="3">
        <text>adenylyl-molybdopterin + molybdate = Mo-molybdopterin + AMP + H(+)</text>
        <dbReference type="Rhea" id="RHEA:35047"/>
        <dbReference type="ChEBI" id="CHEBI:15378"/>
        <dbReference type="ChEBI" id="CHEBI:36264"/>
        <dbReference type="ChEBI" id="CHEBI:62727"/>
        <dbReference type="ChEBI" id="CHEBI:71302"/>
        <dbReference type="ChEBI" id="CHEBI:456215"/>
        <dbReference type="EC" id="2.10.1.1"/>
    </reaction>
</comment>
<dbReference type="Pfam" id="PF00994">
    <property type="entry name" value="MoCF_biosynth"/>
    <property type="match status" value="1"/>
</dbReference>
<comment type="caution">
    <text evidence="6">The sequence shown here is derived from an EMBL/GenBank/DDBJ whole genome shotgun (WGS) entry which is preliminary data.</text>
</comment>
<dbReference type="EC" id="2.10.1.1" evidence="4"/>
<feature type="domain" description="MoaB/Mog" evidence="5">
    <location>
        <begin position="184"/>
        <end position="321"/>
    </location>
</feature>
<dbReference type="EMBL" id="DRNF01000372">
    <property type="protein sequence ID" value="HHJ81142.1"/>
    <property type="molecule type" value="Genomic_DNA"/>
</dbReference>
<accession>A0A832N5N0</accession>
<dbReference type="Gene3D" id="3.90.105.10">
    <property type="entry name" value="Molybdopterin biosynthesis moea protein, domain 2"/>
    <property type="match status" value="1"/>
</dbReference>
<dbReference type="PANTHER" id="PTHR10192">
    <property type="entry name" value="MOLYBDOPTERIN BIOSYNTHESIS PROTEIN"/>
    <property type="match status" value="1"/>
</dbReference>
<comment type="function">
    <text evidence="1 4">Catalyzes the insertion of molybdate into adenylated molybdopterin with the concomitant release of AMP.</text>
</comment>
<comment type="cofactor">
    <cofactor evidence="4">
        <name>Mg(2+)</name>
        <dbReference type="ChEBI" id="CHEBI:18420"/>
    </cofactor>
</comment>
<evidence type="ECO:0000256" key="3">
    <source>
        <dbReference type="ARBA" id="ARBA00047317"/>
    </source>
</evidence>
<evidence type="ECO:0000259" key="5">
    <source>
        <dbReference type="SMART" id="SM00852"/>
    </source>
</evidence>
<dbReference type="Gene3D" id="3.40.980.10">
    <property type="entry name" value="MoaB/Mog-like domain"/>
    <property type="match status" value="1"/>
</dbReference>
<keyword evidence="4" id="KW-0479">Metal-binding</keyword>
<keyword evidence="4" id="KW-0460">Magnesium</keyword>
<dbReference type="UniPathway" id="UPA00344"/>
<dbReference type="GO" id="GO:0006777">
    <property type="term" value="P:Mo-molybdopterin cofactor biosynthetic process"/>
    <property type="evidence" value="ECO:0007669"/>
    <property type="project" value="UniProtKB-UniRule"/>
</dbReference>
<gene>
    <name evidence="6" type="ORF">ENJ65_05870</name>
</gene>
<evidence type="ECO:0000313" key="6">
    <source>
        <dbReference type="EMBL" id="HHJ81142.1"/>
    </source>
</evidence>
<dbReference type="InterPro" id="IPR005110">
    <property type="entry name" value="MoeA_linker/N"/>
</dbReference>
<dbReference type="GO" id="GO:0046872">
    <property type="term" value="F:metal ion binding"/>
    <property type="evidence" value="ECO:0007669"/>
    <property type="project" value="UniProtKB-UniRule"/>
</dbReference>
<dbReference type="Proteomes" id="UP000885832">
    <property type="component" value="Unassembled WGS sequence"/>
</dbReference>
<comment type="pathway">
    <text evidence="4">Cofactor biosynthesis; molybdopterin biosynthesis.</text>
</comment>
<keyword evidence="4" id="KW-0500">Molybdenum</keyword>
<organism evidence="6">
    <name type="scientific">Candidatus Tenderia electrophaga</name>
    <dbReference type="NCBI Taxonomy" id="1748243"/>
    <lineage>
        <taxon>Bacteria</taxon>
        <taxon>Pseudomonadati</taxon>
        <taxon>Pseudomonadota</taxon>
        <taxon>Gammaproteobacteria</taxon>
        <taxon>Candidatus Tenderiales</taxon>
        <taxon>Candidatus Tenderiaceae</taxon>
        <taxon>Candidatus Tenderia</taxon>
    </lineage>
</organism>
<dbReference type="Gene3D" id="2.170.190.11">
    <property type="entry name" value="Molybdopterin biosynthesis moea protein, domain 3"/>
    <property type="match status" value="1"/>
</dbReference>
<dbReference type="InterPro" id="IPR036135">
    <property type="entry name" value="MoeA_linker/N_sf"/>
</dbReference>
<protein>
    <recommendedName>
        <fullName evidence="4">Molybdopterin molybdenumtransferase</fullName>
        <ecNumber evidence="4">2.10.1.1</ecNumber>
    </recommendedName>
</protein>
<keyword evidence="4" id="KW-0808">Transferase</keyword>
<reference evidence="6" key="1">
    <citation type="journal article" date="2020" name="mSystems">
        <title>Genome- and Community-Level Interaction Insights into Carbon Utilization and Element Cycling Functions of Hydrothermarchaeota in Hydrothermal Sediment.</title>
        <authorList>
            <person name="Zhou Z."/>
            <person name="Liu Y."/>
            <person name="Xu W."/>
            <person name="Pan J."/>
            <person name="Luo Z.H."/>
            <person name="Li M."/>
        </authorList>
    </citation>
    <scope>NUCLEOTIDE SEQUENCE [LARGE SCALE GENOMIC DNA]</scope>
    <source>
        <strain evidence="6">HyVt-505</strain>
    </source>
</reference>
<dbReference type="AlphaFoldDB" id="A0A832N5N0"/>
<dbReference type="SUPFAM" id="SSF63882">
    <property type="entry name" value="MoeA N-terminal region -like"/>
    <property type="match status" value="1"/>
</dbReference>
<dbReference type="PANTHER" id="PTHR10192:SF5">
    <property type="entry name" value="GEPHYRIN"/>
    <property type="match status" value="1"/>
</dbReference>
<proteinExistence type="inferred from homology"/>
<dbReference type="Pfam" id="PF03453">
    <property type="entry name" value="MoeA_N"/>
    <property type="match status" value="1"/>
</dbReference>
<name>A0A832N5N0_9GAMM</name>
<comment type="similarity">
    <text evidence="2 4">Belongs to the MoeA family.</text>
</comment>
<dbReference type="SMART" id="SM00852">
    <property type="entry name" value="MoCF_biosynth"/>
    <property type="match status" value="1"/>
</dbReference>
<evidence type="ECO:0000256" key="1">
    <source>
        <dbReference type="ARBA" id="ARBA00002901"/>
    </source>
</evidence>
<evidence type="ECO:0000256" key="2">
    <source>
        <dbReference type="ARBA" id="ARBA00010763"/>
    </source>
</evidence>
<evidence type="ECO:0000256" key="4">
    <source>
        <dbReference type="RuleBase" id="RU365090"/>
    </source>
</evidence>